<name>A0A6M0SCB7_9CYAN</name>
<protein>
    <submittedName>
        <fullName evidence="1">Uncharacterized protein</fullName>
    </submittedName>
</protein>
<accession>A0A6M0SCB7</accession>
<organism evidence="1 2">
    <name type="scientific">Adonisia turfae CCMR0082</name>
    <dbReference type="NCBI Taxonomy" id="2304604"/>
    <lineage>
        <taxon>Bacteria</taxon>
        <taxon>Bacillati</taxon>
        <taxon>Cyanobacteriota</taxon>
        <taxon>Adonisia</taxon>
        <taxon>Adonisia turfae</taxon>
    </lineage>
</organism>
<dbReference type="EMBL" id="QZCE01000002">
    <property type="protein sequence ID" value="NEZ66117.1"/>
    <property type="molecule type" value="Genomic_DNA"/>
</dbReference>
<sequence length="60" mass="6875">MAVLVFSQLGILGFPKFCERLGSKPPKSEVEGFFEKVKHLIFYHVYQFCKGRTLIINILG</sequence>
<dbReference type="AlphaFoldDB" id="A0A6M0SCB7"/>
<gene>
    <name evidence="1" type="ORF">D0962_25705</name>
</gene>
<comment type="caution">
    <text evidence="1">The sequence shown here is derived from an EMBL/GenBank/DDBJ whole genome shotgun (WGS) entry which is preliminary data.</text>
</comment>
<dbReference type="Proteomes" id="UP000473574">
    <property type="component" value="Unassembled WGS sequence"/>
</dbReference>
<reference evidence="1 2" key="1">
    <citation type="journal article" date="2020" name="Microb. Ecol.">
        <title>Ecogenomics of the Marine Benthic Filamentous Cyanobacterium Adonisia.</title>
        <authorList>
            <person name="Walter J.M."/>
            <person name="Coutinho F.H."/>
            <person name="Leomil L."/>
            <person name="Hargreaves P.I."/>
            <person name="Campeao M.E."/>
            <person name="Vieira V.V."/>
            <person name="Silva B.S."/>
            <person name="Fistarol G.O."/>
            <person name="Salomon P.S."/>
            <person name="Sawabe T."/>
            <person name="Mino S."/>
            <person name="Hosokawa M."/>
            <person name="Miyashita H."/>
            <person name="Maruyama F."/>
            <person name="van Verk M.C."/>
            <person name="Dutilh B.E."/>
            <person name="Thompson C.C."/>
            <person name="Thompson F.L."/>
        </authorList>
    </citation>
    <scope>NUCLEOTIDE SEQUENCE [LARGE SCALE GENOMIC DNA]</scope>
    <source>
        <strain evidence="1 2">CCMR0082</strain>
    </source>
</reference>
<proteinExistence type="predicted"/>
<evidence type="ECO:0000313" key="1">
    <source>
        <dbReference type="EMBL" id="NEZ66117.1"/>
    </source>
</evidence>
<evidence type="ECO:0000313" key="2">
    <source>
        <dbReference type="Proteomes" id="UP000473574"/>
    </source>
</evidence>